<dbReference type="AlphaFoldDB" id="A0A9Q8PYG8"/>
<dbReference type="GeneID" id="79717424"/>
<reference evidence="1" key="1">
    <citation type="submission" date="2022-03" db="EMBL/GenBank/DDBJ databases">
        <title>ESBL-producing Moellerella wisconsensis and Escherichia marmotae isolated from wild game meat.</title>
        <authorList>
            <person name="Biggel M."/>
        </authorList>
    </citation>
    <scope>NUCLEOTIDE SEQUENCE</scope>
    <source>
        <strain evidence="1">W51</strain>
    </source>
</reference>
<accession>A0A9Q8PYG8</accession>
<evidence type="ECO:0000313" key="2">
    <source>
        <dbReference type="Proteomes" id="UP000829116"/>
    </source>
</evidence>
<gene>
    <name evidence="1" type="ORF">MNY72_09050</name>
</gene>
<sequence>MKRFYIKLFIVGLLSLSVFAYVYYNTVHDSDVFQIVKQRIEQKTKATKPLIFNDMRIAQRLEQSKGEMLRVCGDFQYSTAGNKQAFVAIVNISNNKISSGGQILLADSEFTRSSIYTLCAEQH</sequence>
<evidence type="ECO:0000313" key="1">
    <source>
        <dbReference type="EMBL" id="UNH29543.1"/>
    </source>
</evidence>
<dbReference type="RefSeq" id="WP_241500712.1">
    <property type="nucleotide sequence ID" value="NZ_CAWQWH010000001.1"/>
</dbReference>
<dbReference type="Proteomes" id="UP000829116">
    <property type="component" value="Chromosome"/>
</dbReference>
<organism evidence="1 2">
    <name type="scientific">Moellerella wisconsensis</name>
    <dbReference type="NCBI Taxonomy" id="158849"/>
    <lineage>
        <taxon>Bacteria</taxon>
        <taxon>Pseudomonadati</taxon>
        <taxon>Pseudomonadota</taxon>
        <taxon>Gammaproteobacteria</taxon>
        <taxon>Enterobacterales</taxon>
        <taxon>Morganellaceae</taxon>
        <taxon>Moellerella</taxon>
    </lineage>
</organism>
<dbReference type="EMBL" id="CP093245">
    <property type="protein sequence ID" value="UNH29543.1"/>
    <property type="molecule type" value="Genomic_DNA"/>
</dbReference>
<name>A0A9Q8PYG8_9GAMM</name>
<protein>
    <submittedName>
        <fullName evidence="1">Uncharacterized protein</fullName>
    </submittedName>
</protein>
<proteinExistence type="predicted"/>